<reference evidence="1" key="1">
    <citation type="journal article" date="2021" name="PeerJ">
        <title>Extensive microbial diversity within the chicken gut microbiome revealed by metagenomics and culture.</title>
        <authorList>
            <person name="Gilroy R."/>
            <person name="Ravi A."/>
            <person name="Getino M."/>
            <person name="Pursley I."/>
            <person name="Horton D.L."/>
            <person name="Alikhan N.F."/>
            <person name="Baker D."/>
            <person name="Gharbi K."/>
            <person name="Hall N."/>
            <person name="Watson M."/>
            <person name="Adriaenssens E.M."/>
            <person name="Foster-Nyarko E."/>
            <person name="Jarju S."/>
            <person name="Secka A."/>
            <person name="Antonio M."/>
            <person name="Oren A."/>
            <person name="Chaudhuri R.R."/>
            <person name="La Ragione R."/>
            <person name="Hildebrand F."/>
            <person name="Pallen M.J."/>
        </authorList>
    </citation>
    <scope>NUCLEOTIDE SEQUENCE</scope>
    <source>
        <strain evidence="1">ChiGjej1B1-14440</strain>
    </source>
</reference>
<accession>A0A9D2BNP3</accession>
<dbReference type="EMBL" id="DXET01000283">
    <property type="protein sequence ID" value="HIX82751.1"/>
    <property type="molecule type" value="Genomic_DNA"/>
</dbReference>
<gene>
    <name evidence="1" type="ORF">H9980_12410</name>
</gene>
<dbReference type="Proteomes" id="UP000886724">
    <property type="component" value="Unassembled WGS sequence"/>
</dbReference>
<sequence>MENYIYQDVAMMIDDGDYLDAFELICYLFLKVGDVDIDDSDGGVGVFADLCFETWDRILNKVNGKIEKKMYDWFIGHLDGSVIDYMEEYIEKILMQRFKSTEYLKDKLKYTENKVNSFKEQPESWFVEYNIEKWTLYHIEIMEELKYSSDDIYKYCGENWRHSRIREYYISFCISQKQYQLAIELLNESLQLDVDKPGVIIELE</sequence>
<reference evidence="1" key="2">
    <citation type="submission" date="2021-04" db="EMBL/GenBank/DDBJ databases">
        <authorList>
            <person name="Gilroy R."/>
        </authorList>
    </citation>
    <scope>NUCLEOTIDE SEQUENCE</scope>
    <source>
        <strain evidence="1">ChiGjej1B1-14440</strain>
    </source>
</reference>
<proteinExistence type="predicted"/>
<evidence type="ECO:0000313" key="2">
    <source>
        <dbReference type="Proteomes" id="UP000886724"/>
    </source>
</evidence>
<evidence type="ECO:0000313" key="1">
    <source>
        <dbReference type="EMBL" id="HIX82751.1"/>
    </source>
</evidence>
<dbReference type="AlphaFoldDB" id="A0A9D2BNP3"/>
<name>A0A9D2BNP3_9FIRM</name>
<comment type="caution">
    <text evidence="1">The sequence shown here is derived from an EMBL/GenBank/DDBJ whole genome shotgun (WGS) entry which is preliminary data.</text>
</comment>
<organism evidence="1 2">
    <name type="scientific">Candidatus Erysipelatoclostridium merdavium</name>
    <dbReference type="NCBI Taxonomy" id="2838566"/>
    <lineage>
        <taxon>Bacteria</taxon>
        <taxon>Bacillati</taxon>
        <taxon>Bacillota</taxon>
        <taxon>Erysipelotrichia</taxon>
        <taxon>Erysipelotrichales</taxon>
        <taxon>Erysipelotrichales incertae sedis</taxon>
    </lineage>
</organism>
<protein>
    <submittedName>
        <fullName evidence="1">Uncharacterized protein</fullName>
    </submittedName>
</protein>